<sequence length="85" mass="9554">MFKSTSEFHNALVSVLTSIMDNPENIDEWQGSLDEISFHDVLRESLDRGYLTGCNVQLAGDDEVTVVKDSPRLTYRGLEFLESNG</sequence>
<organism evidence="1 2">
    <name type="scientific">Salibacterium halotolerans</name>
    <dbReference type="NCBI Taxonomy" id="1884432"/>
    <lineage>
        <taxon>Bacteria</taxon>
        <taxon>Bacillati</taxon>
        <taxon>Bacillota</taxon>
        <taxon>Bacilli</taxon>
        <taxon>Bacillales</taxon>
        <taxon>Bacillaceae</taxon>
    </lineage>
</organism>
<dbReference type="AlphaFoldDB" id="A0A1I5NAB0"/>
<keyword evidence="2" id="KW-1185">Reference proteome</keyword>
<reference evidence="2" key="1">
    <citation type="submission" date="2016-10" db="EMBL/GenBank/DDBJ databases">
        <authorList>
            <person name="Varghese N."/>
            <person name="Submissions S."/>
        </authorList>
    </citation>
    <scope>NUCLEOTIDE SEQUENCE [LARGE SCALE GENOMIC DNA]</scope>
    <source>
        <strain evidence="2">S7</strain>
    </source>
</reference>
<evidence type="ECO:0000313" key="2">
    <source>
        <dbReference type="Proteomes" id="UP000198892"/>
    </source>
</evidence>
<dbReference type="Pfam" id="PF09639">
    <property type="entry name" value="YjcQ"/>
    <property type="match status" value="1"/>
</dbReference>
<accession>A0A1I5NAB0</accession>
<dbReference type="Proteomes" id="UP000198892">
    <property type="component" value="Unassembled WGS sequence"/>
</dbReference>
<name>A0A1I5NAB0_9BACI</name>
<dbReference type="Gene3D" id="1.10.10.10">
    <property type="entry name" value="Winged helix-like DNA-binding domain superfamily/Winged helix DNA-binding domain"/>
    <property type="match status" value="1"/>
</dbReference>
<dbReference type="InterPro" id="IPR018597">
    <property type="entry name" value="Phage_Tuc2009_YjcQ"/>
</dbReference>
<dbReference type="InterPro" id="IPR036388">
    <property type="entry name" value="WH-like_DNA-bd_sf"/>
</dbReference>
<gene>
    <name evidence="1" type="ORF">SAMN05518683_10361</name>
</gene>
<proteinExistence type="predicted"/>
<protein>
    <submittedName>
        <fullName evidence="1">YjcQ protein</fullName>
    </submittedName>
</protein>
<dbReference type="EMBL" id="FOXD01000003">
    <property type="protein sequence ID" value="SFP18815.1"/>
    <property type="molecule type" value="Genomic_DNA"/>
</dbReference>
<dbReference type="RefSeq" id="WP_093335221.1">
    <property type="nucleotide sequence ID" value="NZ_FOXD01000003.1"/>
</dbReference>
<evidence type="ECO:0000313" key="1">
    <source>
        <dbReference type="EMBL" id="SFP18815.1"/>
    </source>
</evidence>
<dbReference type="SUPFAM" id="SSF46785">
    <property type="entry name" value="Winged helix' DNA-binding domain"/>
    <property type="match status" value="1"/>
</dbReference>
<dbReference type="InterPro" id="IPR036390">
    <property type="entry name" value="WH_DNA-bd_sf"/>
</dbReference>
<dbReference type="OrthoDB" id="9948250at2"/>